<dbReference type="Proteomes" id="UP001065047">
    <property type="component" value="Unassembled WGS sequence"/>
</dbReference>
<name>A0ABQ0PXL8_9PROT</name>
<evidence type="ECO:0000313" key="1">
    <source>
        <dbReference type="EMBL" id="GBQ84098.1"/>
    </source>
</evidence>
<proteinExistence type="predicted"/>
<keyword evidence="2" id="KW-1185">Reference proteome</keyword>
<comment type="caution">
    <text evidence="1">The sequence shown here is derived from an EMBL/GenBank/DDBJ whole genome shotgun (WGS) entry which is preliminary data.</text>
</comment>
<sequence length="130" mass="14119">MGLVRLRAAGYPAAGLAREGLRLVREPRGSEREGNAWLTSRWPVGWGVGLLVARWAACVMSQVKAVESVCSDCVLELDDVVPRKDIRCGIGAEKACGNVRFSTFFCGVSERVSGRRSGFCGIRLWSVCAE</sequence>
<organism evidence="1 2">
    <name type="scientific">Acetobacter malorum DSM 14337</name>
    <dbReference type="NCBI Taxonomy" id="1307910"/>
    <lineage>
        <taxon>Bacteria</taxon>
        <taxon>Pseudomonadati</taxon>
        <taxon>Pseudomonadota</taxon>
        <taxon>Alphaproteobacteria</taxon>
        <taxon>Acetobacterales</taxon>
        <taxon>Acetobacteraceae</taxon>
        <taxon>Acetobacter</taxon>
    </lineage>
</organism>
<accession>A0ABQ0PXL8</accession>
<reference evidence="1" key="1">
    <citation type="submission" date="2013-04" db="EMBL/GenBank/DDBJ databases">
        <title>The genome sequencing project of 58 acetic acid bacteria.</title>
        <authorList>
            <person name="Okamoto-Kainuma A."/>
            <person name="Ishikawa M."/>
            <person name="Umino S."/>
            <person name="Koizumi Y."/>
            <person name="Shiwa Y."/>
            <person name="Yoshikawa H."/>
            <person name="Matsutani M."/>
            <person name="Matsushita K."/>
        </authorList>
    </citation>
    <scope>NUCLEOTIDE SEQUENCE</scope>
    <source>
        <strain evidence="1">DSM 14337</strain>
    </source>
</reference>
<dbReference type="EMBL" id="BAPF01000038">
    <property type="protein sequence ID" value="GBQ84098.1"/>
    <property type="molecule type" value="Genomic_DNA"/>
</dbReference>
<evidence type="ECO:0000313" key="2">
    <source>
        <dbReference type="Proteomes" id="UP001065047"/>
    </source>
</evidence>
<protein>
    <submittedName>
        <fullName evidence="1">Uncharacterized protein</fullName>
    </submittedName>
</protein>
<gene>
    <name evidence="1" type="ORF">AA14337_2761</name>
</gene>